<feature type="chain" id="PRO_5029486815" evidence="2">
    <location>
        <begin position="21"/>
        <end position="138"/>
    </location>
</feature>
<feature type="signal peptide" evidence="2">
    <location>
        <begin position="1"/>
        <end position="20"/>
    </location>
</feature>
<dbReference type="Proteomes" id="UP000550707">
    <property type="component" value="Unassembled WGS sequence"/>
</dbReference>
<dbReference type="PANTHER" id="PTHR12894:SF49">
    <property type="entry name" value="VAM6_VPS39-LIKE PROTEIN"/>
    <property type="match status" value="1"/>
</dbReference>
<dbReference type="InterPro" id="IPR000547">
    <property type="entry name" value="Clathrin_H-chain/VPS_repeat"/>
</dbReference>
<dbReference type="EMBL" id="JACASF010000001">
    <property type="protein sequence ID" value="KAF6503415.1"/>
    <property type="molecule type" value="Genomic_DNA"/>
</dbReference>
<evidence type="ECO:0000256" key="2">
    <source>
        <dbReference type="SAM" id="SignalP"/>
    </source>
</evidence>
<dbReference type="AlphaFoldDB" id="A0A7J8K3T3"/>
<dbReference type="PANTHER" id="PTHR12894">
    <property type="entry name" value="CNH DOMAIN CONTAINING"/>
    <property type="match status" value="1"/>
</dbReference>
<name>A0A7J8K3T3_MOLMO</name>
<evidence type="ECO:0000313" key="4">
    <source>
        <dbReference type="Proteomes" id="UP000550707"/>
    </source>
</evidence>
<dbReference type="GO" id="GO:0006914">
    <property type="term" value="P:autophagy"/>
    <property type="evidence" value="ECO:0007669"/>
    <property type="project" value="TreeGrafter"/>
</dbReference>
<protein>
    <submittedName>
        <fullName evidence="3">VPS39 subunit of HOPS complex</fullName>
    </submittedName>
</protein>
<dbReference type="GO" id="GO:0006886">
    <property type="term" value="P:intracellular protein transport"/>
    <property type="evidence" value="ECO:0007669"/>
    <property type="project" value="UniProtKB-UniRule"/>
</dbReference>
<dbReference type="PROSITE" id="PS50236">
    <property type="entry name" value="CHCR"/>
    <property type="match status" value="1"/>
</dbReference>
<dbReference type="InterPro" id="IPR032914">
    <property type="entry name" value="Vam6/VPS39/TRAP1"/>
</dbReference>
<dbReference type="GO" id="GO:0034058">
    <property type="term" value="P:endosomal vesicle fusion"/>
    <property type="evidence" value="ECO:0007669"/>
    <property type="project" value="TreeGrafter"/>
</dbReference>
<comment type="caution">
    <text evidence="3">The sequence shown here is derived from an EMBL/GenBank/DDBJ whole genome shotgun (WGS) entry which is preliminary data.</text>
</comment>
<dbReference type="GO" id="GO:0016020">
    <property type="term" value="C:membrane"/>
    <property type="evidence" value="ECO:0007669"/>
    <property type="project" value="TreeGrafter"/>
</dbReference>
<keyword evidence="4" id="KW-1185">Reference proteome</keyword>
<dbReference type="GO" id="GO:0005737">
    <property type="term" value="C:cytoplasm"/>
    <property type="evidence" value="ECO:0007669"/>
    <property type="project" value="TreeGrafter"/>
</dbReference>
<gene>
    <name evidence="3" type="ORF">HJG59_019416</name>
</gene>
<keyword evidence="2" id="KW-0732">Signal</keyword>
<accession>A0A7J8K3T3</accession>
<organism evidence="3 4">
    <name type="scientific">Molossus molossus</name>
    <name type="common">Pallas' mastiff bat</name>
    <name type="synonym">Vespertilio molossus</name>
    <dbReference type="NCBI Taxonomy" id="27622"/>
    <lineage>
        <taxon>Eukaryota</taxon>
        <taxon>Metazoa</taxon>
        <taxon>Chordata</taxon>
        <taxon>Craniata</taxon>
        <taxon>Vertebrata</taxon>
        <taxon>Euteleostomi</taxon>
        <taxon>Mammalia</taxon>
        <taxon>Eutheria</taxon>
        <taxon>Laurasiatheria</taxon>
        <taxon>Chiroptera</taxon>
        <taxon>Yangochiroptera</taxon>
        <taxon>Molossidae</taxon>
        <taxon>Molossus</taxon>
    </lineage>
</organism>
<evidence type="ECO:0000256" key="1">
    <source>
        <dbReference type="PROSITE-ProRule" id="PRU01006"/>
    </source>
</evidence>
<feature type="repeat" description="CHCR" evidence="1">
    <location>
        <begin position="1"/>
        <end position="138"/>
    </location>
</feature>
<reference evidence="3 4" key="1">
    <citation type="journal article" date="2020" name="Nature">
        <title>Six reference-quality genomes reveal evolution of bat adaptations.</title>
        <authorList>
            <person name="Jebb D."/>
            <person name="Huang Z."/>
            <person name="Pippel M."/>
            <person name="Hughes G.M."/>
            <person name="Lavrichenko K."/>
            <person name="Devanna P."/>
            <person name="Winkler S."/>
            <person name="Jermiin L.S."/>
            <person name="Skirmuntt E.C."/>
            <person name="Katzourakis A."/>
            <person name="Burkitt-Gray L."/>
            <person name="Ray D.A."/>
            <person name="Sullivan K.A.M."/>
            <person name="Roscito J.G."/>
            <person name="Kirilenko B.M."/>
            <person name="Davalos L.M."/>
            <person name="Corthals A.P."/>
            <person name="Power M.L."/>
            <person name="Jones G."/>
            <person name="Ransome R.D."/>
            <person name="Dechmann D.K.N."/>
            <person name="Locatelli A.G."/>
            <person name="Puechmaille S.J."/>
            <person name="Fedrigo O."/>
            <person name="Jarvis E.D."/>
            <person name="Hiller M."/>
            <person name="Vernes S.C."/>
            <person name="Myers E.W."/>
            <person name="Teeling E.C."/>
        </authorList>
    </citation>
    <scope>NUCLEOTIDE SEQUENCE [LARGE SCALE GENOMIC DNA]</scope>
    <source>
        <strain evidence="3">MMolMol1</strain>
        <tissue evidence="3">Muscle</tissue>
    </source>
</reference>
<evidence type="ECO:0000313" key="3">
    <source>
        <dbReference type="EMBL" id="KAF6503415.1"/>
    </source>
</evidence>
<sequence>MRLFYFYFIYLFLPLADVWGPCGDHKLREGQLETTLEAVFSSPLETLSDDCGKTPVPAGEEEGELGEYRRKLLMFLEISCYYDPGRLICDFPFDGLLEERALLLGRMGKHEQALFIYVHILKDTKMAEEYVDPVIPPP</sequence>
<proteinExistence type="predicted"/>